<dbReference type="Gene3D" id="3.40.50.1820">
    <property type="entry name" value="alpha/beta hydrolase"/>
    <property type="match status" value="1"/>
</dbReference>
<dbReference type="GO" id="GO:0006508">
    <property type="term" value="P:proteolysis"/>
    <property type="evidence" value="ECO:0007669"/>
    <property type="project" value="InterPro"/>
</dbReference>
<evidence type="ECO:0000256" key="2">
    <source>
        <dbReference type="ARBA" id="ARBA00023277"/>
    </source>
</evidence>
<organism evidence="3 4">
    <name type="scientific">Zingiber officinale</name>
    <name type="common">Ginger</name>
    <name type="synonym">Amomum zingiber</name>
    <dbReference type="NCBI Taxonomy" id="94328"/>
    <lineage>
        <taxon>Eukaryota</taxon>
        <taxon>Viridiplantae</taxon>
        <taxon>Streptophyta</taxon>
        <taxon>Embryophyta</taxon>
        <taxon>Tracheophyta</taxon>
        <taxon>Spermatophyta</taxon>
        <taxon>Magnoliopsida</taxon>
        <taxon>Liliopsida</taxon>
        <taxon>Zingiberales</taxon>
        <taxon>Zingiberaceae</taxon>
        <taxon>Zingiber</taxon>
    </lineage>
</organism>
<comment type="caution">
    <text evidence="3">The sequence shown here is derived from an EMBL/GenBank/DDBJ whole genome shotgun (WGS) entry which is preliminary data.</text>
</comment>
<gene>
    <name evidence="3" type="ORF">ZIOFF_002832</name>
</gene>
<evidence type="ECO:0000313" key="3">
    <source>
        <dbReference type="EMBL" id="KAG6537736.1"/>
    </source>
</evidence>
<dbReference type="Gene3D" id="1.20.1250.20">
    <property type="entry name" value="MFS general substrate transporter like domains"/>
    <property type="match status" value="1"/>
</dbReference>
<accession>A0A8J5LZD9</accession>
<protein>
    <submittedName>
        <fullName evidence="3">Uncharacterized protein</fullName>
    </submittedName>
</protein>
<dbReference type="InterPro" id="IPR008811">
    <property type="entry name" value="Glycosyl_hydrolases_36"/>
</dbReference>
<keyword evidence="2" id="KW-0119">Carbohydrate metabolism</keyword>
<dbReference type="EMBL" id="JACMSC010000001">
    <property type="protein sequence ID" value="KAG6537736.1"/>
    <property type="molecule type" value="Genomic_DNA"/>
</dbReference>
<dbReference type="SUPFAM" id="SSF53474">
    <property type="entry name" value="alpha/beta-Hydrolases"/>
    <property type="match status" value="1"/>
</dbReference>
<dbReference type="Pfam" id="PF05691">
    <property type="entry name" value="Raffinose_syn"/>
    <property type="match status" value="1"/>
</dbReference>
<sequence length="251" mass="28155">MHLVSTTTIMLVELFPASLRLTCHKISTTIGKFVAIIGSFGSLYIAQNPNPTKVDHSYPSDIRNSLFLLARWNLLGLLYTFVSIFTIDKLGRVELGQAYYRALMDSIRKNFAGNGVIVSMEKDNDFMFFGTDSISLGHIRDDFWCTNPSILGFNGTLPSDHYGRFDGFVYEHGLFNFEYGGKSTPKLHLNPYSRSKVSNVLYLDSPTELDCPTRTIIPTLSYEVAQEIKYGVEPILNFKGYMVGNGVTDVV</sequence>
<dbReference type="PANTHER" id="PTHR31268">
    <property type="match status" value="1"/>
</dbReference>
<dbReference type="InterPro" id="IPR001563">
    <property type="entry name" value="Peptidase_S10"/>
</dbReference>
<keyword evidence="4" id="KW-1185">Reference proteome</keyword>
<dbReference type="GO" id="GO:0004185">
    <property type="term" value="F:serine-type carboxypeptidase activity"/>
    <property type="evidence" value="ECO:0007669"/>
    <property type="project" value="InterPro"/>
</dbReference>
<dbReference type="InterPro" id="IPR036259">
    <property type="entry name" value="MFS_trans_sf"/>
</dbReference>
<dbReference type="Pfam" id="PF00450">
    <property type="entry name" value="Peptidase_S10"/>
    <property type="match status" value="1"/>
</dbReference>
<dbReference type="GO" id="GO:0047274">
    <property type="term" value="F:galactinol-sucrose galactosyltransferase activity"/>
    <property type="evidence" value="ECO:0007669"/>
    <property type="project" value="TreeGrafter"/>
</dbReference>
<dbReference type="AlphaFoldDB" id="A0A8J5LZD9"/>
<comment type="similarity">
    <text evidence="1">Belongs to the peptidase S10 family.</text>
</comment>
<evidence type="ECO:0000313" key="4">
    <source>
        <dbReference type="Proteomes" id="UP000734854"/>
    </source>
</evidence>
<dbReference type="Proteomes" id="UP000734854">
    <property type="component" value="Unassembled WGS sequence"/>
</dbReference>
<name>A0A8J5LZD9_ZINOF</name>
<evidence type="ECO:0000256" key="1">
    <source>
        <dbReference type="ARBA" id="ARBA00009431"/>
    </source>
</evidence>
<proteinExistence type="inferred from homology"/>
<dbReference type="InterPro" id="IPR029058">
    <property type="entry name" value="AB_hydrolase_fold"/>
</dbReference>
<reference evidence="3 4" key="1">
    <citation type="submission" date="2020-08" db="EMBL/GenBank/DDBJ databases">
        <title>Plant Genome Project.</title>
        <authorList>
            <person name="Zhang R.-G."/>
        </authorList>
    </citation>
    <scope>NUCLEOTIDE SEQUENCE [LARGE SCALE GENOMIC DNA]</scope>
    <source>
        <tissue evidence="3">Rhizome</tissue>
    </source>
</reference>
<dbReference type="PANTHER" id="PTHR31268:SF37">
    <property type="entry name" value="GALACTINOL--SUCROSE GALACTOSYLTRANSFERASE"/>
    <property type="match status" value="1"/>
</dbReference>